<keyword evidence="1" id="KW-0472">Membrane</keyword>
<dbReference type="AlphaFoldDB" id="A0A928TSD1"/>
<dbReference type="EMBL" id="JABTTY010000001">
    <property type="protein sequence ID" value="MBE7524898.1"/>
    <property type="molecule type" value="Genomic_DNA"/>
</dbReference>
<name>A0A928TSD1_UNCKA</name>
<feature type="transmembrane region" description="Helical" evidence="1">
    <location>
        <begin position="72"/>
        <end position="94"/>
    </location>
</feature>
<proteinExistence type="predicted"/>
<organism evidence="2 3">
    <name type="scientific">candidate division WWE3 bacterium</name>
    <dbReference type="NCBI Taxonomy" id="2053526"/>
    <lineage>
        <taxon>Bacteria</taxon>
        <taxon>Katanobacteria</taxon>
    </lineage>
</organism>
<keyword evidence="1" id="KW-0812">Transmembrane</keyword>
<evidence type="ECO:0000313" key="2">
    <source>
        <dbReference type="EMBL" id="MBE7524898.1"/>
    </source>
</evidence>
<evidence type="ECO:0000313" key="3">
    <source>
        <dbReference type="Proteomes" id="UP000710385"/>
    </source>
</evidence>
<evidence type="ECO:0000256" key="1">
    <source>
        <dbReference type="SAM" id="Phobius"/>
    </source>
</evidence>
<dbReference type="Proteomes" id="UP000710385">
    <property type="component" value="Unassembled WGS sequence"/>
</dbReference>
<feature type="transmembrane region" description="Helical" evidence="1">
    <location>
        <begin position="7"/>
        <end position="25"/>
    </location>
</feature>
<keyword evidence="1" id="KW-1133">Transmembrane helix</keyword>
<sequence length="139" mass="15442">MKHAGIVVIVAVLALIRVALFWGIADMHTNAVNQHVCPIITLMDSTCAEHTNMAVALSHHLTVAMHTATGTLAWRVALELLGALTLFWIAYRVFKDAIPSGILRRIRFYKPKPDILFSGCWKQQRWIAFHNKGSIAVAA</sequence>
<accession>A0A928TSD1</accession>
<comment type="caution">
    <text evidence="2">The sequence shown here is derived from an EMBL/GenBank/DDBJ whole genome shotgun (WGS) entry which is preliminary data.</text>
</comment>
<gene>
    <name evidence="2" type="ORF">HS096_00655</name>
</gene>
<protein>
    <submittedName>
        <fullName evidence="2">Uncharacterized protein</fullName>
    </submittedName>
</protein>
<reference evidence="2" key="1">
    <citation type="submission" date="2020-05" db="EMBL/GenBank/DDBJ databases">
        <title>High-Quality Genomes of Partial-Nitritation/Anammox System by Hierarchical Clustering Based Hybrid Assembly.</title>
        <authorList>
            <person name="Liu L."/>
            <person name="Wang Y."/>
            <person name="Che Y."/>
            <person name="Chen Y."/>
            <person name="Xia Y."/>
            <person name="Luo R."/>
            <person name="Cheng S.H."/>
            <person name="Zheng C."/>
            <person name="Zhang T."/>
        </authorList>
    </citation>
    <scope>NUCLEOTIDE SEQUENCE</scope>
    <source>
        <strain evidence="2">H1_PAT1</strain>
    </source>
</reference>